<reference evidence="2" key="1">
    <citation type="journal article" date="2019" name="Int. J. Syst. Evol. Microbiol.">
        <title>The Global Catalogue of Microorganisms (GCM) 10K type strain sequencing project: providing services to taxonomists for standard genome sequencing and annotation.</title>
        <authorList>
            <consortium name="The Broad Institute Genomics Platform"/>
            <consortium name="The Broad Institute Genome Sequencing Center for Infectious Disease"/>
            <person name="Wu L."/>
            <person name="Ma J."/>
        </authorList>
    </citation>
    <scope>NUCLEOTIDE SEQUENCE [LARGE SCALE GENOMIC DNA]</scope>
    <source>
        <strain evidence="2">JCM 17388</strain>
    </source>
</reference>
<dbReference type="EMBL" id="BAABAQ010000020">
    <property type="protein sequence ID" value="GAA4209504.1"/>
    <property type="molecule type" value="Genomic_DNA"/>
</dbReference>
<sequence>MTTAEQTLRRTPEQAAAGRAALMALLGQPPAAEDLDLVARRDIALAAQLAPRAAAHAE</sequence>
<dbReference type="RefSeq" id="WP_344923191.1">
    <property type="nucleotide sequence ID" value="NZ_BAABAQ010000020.1"/>
</dbReference>
<name>A0ABP8BLK1_9ACTN</name>
<proteinExistence type="predicted"/>
<organism evidence="1 2">
    <name type="scientific">Streptosporangium oxazolinicum</name>
    <dbReference type="NCBI Taxonomy" id="909287"/>
    <lineage>
        <taxon>Bacteria</taxon>
        <taxon>Bacillati</taxon>
        <taxon>Actinomycetota</taxon>
        <taxon>Actinomycetes</taxon>
        <taxon>Streptosporangiales</taxon>
        <taxon>Streptosporangiaceae</taxon>
        <taxon>Streptosporangium</taxon>
    </lineage>
</organism>
<comment type="caution">
    <text evidence="1">The sequence shown here is derived from an EMBL/GenBank/DDBJ whole genome shotgun (WGS) entry which is preliminary data.</text>
</comment>
<evidence type="ECO:0000313" key="1">
    <source>
        <dbReference type="EMBL" id="GAA4209504.1"/>
    </source>
</evidence>
<dbReference type="Proteomes" id="UP001501251">
    <property type="component" value="Unassembled WGS sequence"/>
</dbReference>
<evidence type="ECO:0000313" key="2">
    <source>
        <dbReference type="Proteomes" id="UP001501251"/>
    </source>
</evidence>
<gene>
    <name evidence="1" type="ORF">GCM10022252_76130</name>
</gene>
<protein>
    <submittedName>
        <fullName evidence="1">Uncharacterized protein</fullName>
    </submittedName>
</protein>
<keyword evidence="2" id="KW-1185">Reference proteome</keyword>
<accession>A0ABP8BLK1</accession>